<proteinExistence type="predicted"/>
<dbReference type="Proteomes" id="UP000786875">
    <property type="component" value="Unassembled WGS sequence"/>
</dbReference>
<dbReference type="InterPro" id="IPR010890">
    <property type="entry name" value="PriC"/>
</dbReference>
<accession>A0ABS5T9C8</accession>
<gene>
    <name evidence="1" type="ORF">HGT73_12155</name>
</gene>
<dbReference type="Gene3D" id="1.20.1270.340">
    <property type="match status" value="1"/>
</dbReference>
<evidence type="ECO:0008006" key="3">
    <source>
        <dbReference type="Google" id="ProtNLM"/>
    </source>
</evidence>
<dbReference type="Pfam" id="PF07445">
    <property type="entry name" value="PriC"/>
    <property type="match status" value="1"/>
</dbReference>
<comment type="caution">
    <text evidence="1">The sequence shown here is derived from an EMBL/GenBank/DDBJ whole genome shotgun (WGS) entry which is preliminary data.</text>
</comment>
<organism evidence="1 2">
    <name type="scientific">Rosenbergiella australiborealis</name>
    <dbReference type="NCBI Taxonomy" id="1544696"/>
    <lineage>
        <taxon>Bacteria</taxon>
        <taxon>Pseudomonadati</taxon>
        <taxon>Pseudomonadota</taxon>
        <taxon>Gammaproteobacteria</taxon>
        <taxon>Enterobacterales</taxon>
        <taxon>Erwiniaceae</taxon>
        <taxon>Rosenbergiella</taxon>
    </lineage>
</organism>
<dbReference type="InterPro" id="IPR038338">
    <property type="entry name" value="PriC_sf"/>
</dbReference>
<reference evidence="1 2" key="1">
    <citation type="submission" date="2020-04" db="EMBL/GenBank/DDBJ databases">
        <title>Genome sequencing of Rosenbergiella species.</title>
        <authorList>
            <person name="Alvarez-Perez S."/>
            <person name="Lievens B."/>
        </authorList>
    </citation>
    <scope>NUCLEOTIDE SEQUENCE [LARGE SCALE GENOMIC DNA]</scope>
    <source>
        <strain evidence="1 2">CdVSA20.1</strain>
    </source>
</reference>
<protein>
    <recommendedName>
        <fullName evidence="3">Primosomal replication protein N</fullName>
    </recommendedName>
</protein>
<evidence type="ECO:0000313" key="1">
    <source>
        <dbReference type="EMBL" id="MBT0728115.1"/>
    </source>
</evidence>
<dbReference type="RefSeq" id="WP_214215397.1">
    <property type="nucleotide sequence ID" value="NZ_JABBFO010000012.1"/>
</dbReference>
<evidence type="ECO:0000313" key="2">
    <source>
        <dbReference type="Proteomes" id="UP000786875"/>
    </source>
</evidence>
<keyword evidence="2" id="KW-1185">Reference proteome</keyword>
<name>A0ABS5T9C8_9GAMM</name>
<dbReference type="EMBL" id="JABBFO010000012">
    <property type="protein sequence ID" value="MBT0728115.1"/>
    <property type="molecule type" value="Genomic_DNA"/>
</dbReference>
<sequence>MNQKVVISQLRQLLKYLSQQVELAGNPRLKQISFDRQLFKEQYPTLDKYIYFCVNTLNKIEENEQKSTSQWQIEHLLTQCQAIQKVIFTLPKHKKNTFTQQEELAGYERRLLKMVADLDVQIAQASSFREQQQLLSTLDITRQRLHRCQMAQKDYAWKKIVS</sequence>